<dbReference type="InterPro" id="IPR041033">
    <property type="entry name" value="SpaA_PFL_dom_1"/>
</dbReference>
<dbReference type="Pfam" id="PF20597">
    <property type="entry name" value="pAdhesive_15"/>
    <property type="match status" value="1"/>
</dbReference>
<feature type="domain" description="SpaA-like prealbumin fold" evidence="6">
    <location>
        <begin position="595"/>
        <end position="687"/>
    </location>
</feature>
<organism evidence="8 9">
    <name type="scientific">Streptomyces nitrosporeus</name>
    <dbReference type="NCBI Taxonomy" id="28894"/>
    <lineage>
        <taxon>Bacteria</taxon>
        <taxon>Bacillati</taxon>
        <taxon>Actinomycetota</taxon>
        <taxon>Actinomycetes</taxon>
        <taxon>Kitasatosporales</taxon>
        <taxon>Streptomycetaceae</taxon>
        <taxon>Streptomyces</taxon>
    </lineage>
</organism>
<feature type="domain" description="SpaA-like prealbumin fold" evidence="6">
    <location>
        <begin position="482"/>
        <end position="560"/>
    </location>
</feature>
<dbReference type="NCBIfam" id="TIGR04215">
    <property type="entry name" value="choice_anch_A"/>
    <property type="match status" value="1"/>
</dbReference>
<reference evidence="8 9" key="1">
    <citation type="submission" date="2017-09" db="EMBL/GenBank/DDBJ databases">
        <authorList>
            <person name="Lee N."/>
            <person name="Cho B.-K."/>
        </authorList>
    </citation>
    <scope>NUCLEOTIDE SEQUENCE [LARGE SCALE GENOMIC DNA]</scope>
    <source>
        <strain evidence="8 9">ATCC 12769</strain>
    </source>
</reference>
<proteinExistence type="inferred from homology"/>
<dbReference type="PANTHER" id="PTHR36108:SF13">
    <property type="entry name" value="COLOSSIN-B-RELATED"/>
    <property type="match status" value="1"/>
</dbReference>
<dbReference type="InterPro" id="IPR013783">
    <property type="entry name" value="Ig-like_fold"/>
</dbReference>
<feature type="signal peptide" evidence="5">
    <location>
        <begin position="1"/>
        <end position="42"/>
    </location>
</feature>
<evidence type="ECO:0000313" key="8">
    <source>
        <dbReference type="EMBL" id="QEU74302.1"/>
    </source>
</evidence>
<dbReference type="GO" id="GO:0005975">
    <property type="term" value="P:carbohydrate metabolic process"/>
    <property type="evidence" value="ECO:0007669"/>
    <property type="project" value="UniProtKB-ARBA"/>
</dbReference>
<evidence type="ECO:0000256" key="2">
    <source>
        <dbReference type="ARBA" id="ARBA00022525"/>
    </source>
</evidence>
<gene>
    <name evidence="8" type="ORF">CP967_21945</name>
</gene>
<dbReference type="EMBL" id="CP023702">
    <property type="protein sequence ID" value="QEU74302.1"/>
    <property type="molecule type" value="Genomic_DNA"/>
</dbReference>
<evidence type="ECO:0000256" key="3">
    <source>
        <dbReference type="ARBA" id="ARBA00022729"/>
    </source>
</evidence>
<evidence type="ECO:0000259" key="6">
    <source>
        <dbReference type="Pfam" id="PF17802"/>
    </source>
</evidence>
<dbReference type="KEGG" id="snk:CP967_21945"/>
<evidence type="ECO:0000256" key="4">
    <source>
        <dbReference type="SAM" id="MobiDB-lite"/>
    </source>
</evidence>
<dbReference type="Proteomes" id="UP000326178">
    <property type="component" value="Chromosome"/>
</dbReference>
<evidence type="ECO:0000259" key="7">
    <source>
        <dbReference type="Pfam" id="PF20597"/>
    </source>
</evidence>
<dbReference type="Gene3D" id="2.60.40.10">
    <property type="entry name" value="Immunoglobulins"/>
    <property type="match status" value="4"/>
</dbReference>
<feature type="domain" description="SpaA-like prealbumin fold" evidence="6">
    <location>
        <begin position="370"/>
        <end position="448"/>
    </location>
</feature>
<dbReference type="RefSeq" id="WP_208838875.1">
    <property type="nucleotide sequence ID" value="NZ_CP023702.1"/>
</dbReference>
<dbReference type="AlphaFoldDB" id="A0A5J6FDB5"/>
<keyword evidence="3 5" id="KW-0732">Signal</keyword>
<feature type="domain" description="Choice-of-anchor A" evidence="7">
    <location>
        <begin position="77"/>
        <end position="312"/>
    </location>
</feature>
<comment type="similarity">
    <text evidence="1">Belongs to the serine-aspartate repeat-containing protein (SDr) family.</text>
</comment>
<name>A0A5J6FDB5_9ACTN</name>
<feature type="compositionally biased region" description="Basic and acidic residues" evidence="4">
    <location>
        <begin position="810"/>
        <end position="835"/>
    </location>
</feature>
<dbReference type="InterPro" id="IPR026588">
    <property type="entry name" value="Choice_anch_A"/>
</dbReference>
<keyword evidence="2" id="KW-0964">Secreted</keyword>
<feature type="region of interest" description="Disordered" evidence="4">
    <location>
        <begin position="807"/>
        <end position="835"/>
    </location>
</feature>
<feature type="chain" id="PRO_5023851466" evidence="5">
    <location>
        <begin position="43"/>
        <end position="835"/>
    </location>
</feature>
<evidence type="ECO:0000313" key="9">
    <source>
        <dbReference type="Proteomes" id="UP000326178"/>
    </source>
</evidence>
<evidence type="ECO:0000256" key="1">
    <source>
        <dbReference type="ARBA" id="ARBA00007257"/>
    </source>
</evidence>
<sequence length="835" mass="86839">MRDFRKRLSALRARAGATGLACAVAATAAPALVFGAAAPVVAAPLPGGLGPCVPGDCPDPFPGINNGPIAGRDNAINLYVGNDFFVRGSAVEAEGRVVVLDDVDVDRNTADGGSYFVGEAGVGSRVPPPISADWLTAGHDITIADGQQVVAEDGVVRYGGTLTGTVVASEVVNDPNAAAPYTALRDQLTEASQCYARIDGQTRPATGTAVNEVFQTTFTGDGTSALQVFNVDFDMTGVGGAQQGVVFENIPAGATILVNVIGADRTINTYSGGIDDATDPLNAYRERLLWNFPDATTVSLNGTGQFQGSFLIGNQASDTEVTLPGVNGRFFTTGSLTHTSAASGGGGQEFHAYPFNGDLPDCGSTPPVTGDVSILKTDSETGAPLAGADFELWEETNNTDGLQTTGANPDTLIDTCTTPADGTCTNTVPTGTYYWLETQAPDGYDLPAPNIFGPLTLTEDNAENGITLTAENTPVDEPPVTGDVSILKTDSETGDPLTGAHFELWEETNNTDGLQTTGANPDTLIDTCTTPADGTCTNTVPTGTYYWLETQAPDGYDLPAPNIFGPLTLTEDNAENGITLTAENTPTDEPPVTGEATVVKTDVETGATLAGAEFELWRETNGTDGLQTTGINPDTRVGGVCTTPADGTCTSTGLPLGDYYWRETQAPEGYDLPDPNVFGPFAVTEENAEEGVTTTVENTPTATPPTGGIDVVKTDAKNGEPLAGAVFELWEETNDVPGLQTTGADPDTRIGNGCSTDEAGRCSFQDLEQGSYYLLETAVPEGYVLPRDPVTGPLVLDEDTVEDGITVELSNERGEPGKGKGDDKECEEEGGKDYS</sequence>
<protein>
    <submittedName>
        <fullName evidence="8">Choice-of-anchor A family protein</fullName>
    </submittedName>
</protein>
<dbReference type="Pfam" id="PF17802">
    <property type="entry name" value="SpaA"/>
    <property type="match status" value="4"/>
</dbReference>
<accession>A0A5J6FDB5</accession>
<dbReference type="PANTHER" id="PTHR36108">
    <property type="entry name" value="COLOSSIN-B-RELATED"/>
    <property type="match status" value="1"/>
</dbReference>
<evidence type="ECO:0000256" key="5">
    <source>
        <dbReference type="SAM" id="SignalP"/>
    </source>
</evidence>
<keyword evidence="9" id="KW-1185">Reference proteome</keyword>
<feature type="domain" description="SpaA-like prealbumin fold" evidence="6">
    <location>
        <begin position="708"/>
        <end position="791"/>
    </location>
</feature>